<dbReference type="EMBL" id="JAHGAV010001411">
    <property type="protein sequence ID" value="KAG6922244.1"/>
    <property type="molecule type" value="Genomic_DNA"/>
</dbReference>
<dbReference type="Proteomes" id="UP000765507">
    <property type="component" value="Unassembled WGS sequence"/>
</dbReference>
<keyword evidence="2" id="KW-1133">Transmembrane helix</keyword>
<evidence type="ECO:0000313" key="3">
    <source>
        <dbReference type="EMBL" id="KAG6922244.1"/>
    </source>
</evidence>
<evidence type="ECO:0000313" key="4">
    <source>
        <dbReference type="Proteomes" id="UP000765507"/>
    </source>
</evidence>
<dbReference type="PANTHER" id="PTHR36134:SF1">
    <property type="entry name" value="TRANSMEMBRANE PROTEIN C16ORF54"/>
    <property type="match status" value="1"/>
</dbReference>
<dbReference type="OrthoDB" id="9834691at2759"/>
<reference evidence="3 4" key="1">
    <citation type="journal article" date="2020" name="G3 (Bethesda)">
        <title>Draft Genome of the Common Snapping Turtle, Chelydra serpentina, a Model for Phenotypic Plasticity in Reptiles.</title>
        <authorList>
            <person name="Das D."/>
            <person name="Singh S.K."/>
            <person name="Bierstedt J."/>
            <person name="Erickson A."/>
            <person name="Galli G.L.J."/>
            <person name="Crossley D.A. 2nd"/>
            <person name="Rhen T."/>
        </authorList>
    </citation>
    <scope>NUCLEOTIDE SEQUENCE [LARGE SCALE GENOMIC DNA]</scope>
    <source>
        <strain evidence="3">KW</strain>
    </source>
</reference>
<evidence type="ECO:0000256" key="2">
    <source>
        <dbReference type="SAM" id="Phobius"/>
    </source>
</evidence>
<feature type="region of interest" description="Disordered" evidence="1">
    <location>
        <begin position="71"/>
        <end position="145"/>
    </location>
</feature>
<dbReference type="Pfam" id="PF15755">
    <property type="entry name" value="DUF4689"/>
    <property type="match status" value="1"/>
</dbReference>
<dbReference type="PANTHER" id="PTHR36134">
    <property type="entry name" value="TRANSMEMBRANE PROTEIN C16ORF54"/>
    <property type="match status" value="1"/>
</dbReference>
<dbReference type="AlphaFoldDB" id="A0A8T1S0Y8"/>
<sequence length="166" mass="16726">MPPSLAPAPQPPPPSPPPAPPCAPCLVPMLALAGVAGLFVVLSALLGERLFRATRARGVPSVWRRGGELWIEPAAPPEPEGAPPAETGELWIPRPAPGAEDWYGGPAGGSGSGTSSGVHSGAPASGGSSTDLWDPEAPAWGAQPHVTLQDISDFFRRGGGGLGRGP</sequence>
<keyword evidence="2" id="KW-0472">Membrane</keyword>
<feature type="compositionally biased region" description="Gly residues" evidence="1">
    <location>
        <begin position="105"/>
        <end position="114"/>
    </location>
</feature>
<organism evidence="3 4">
    <name type="scientific">Chelydra serpentina</name>
    <name type="common">Snapping turtle</name>
    <name type="synonym">Testudo serpentina</name>
    <dbReference type="NCBI Taxonomy" id="8475"/>
    <lineage>
        <taxon>Eukaryota</taxon>
        <taxon>Metazoa</taxon>
        <taxon>Chordata</taxon>
        <taxon>Craniata</taxon>
        <taxon>Vertebrata</taxon>
        <taxon>Euteleostomi</taxon>
        <taxon>Archelosauria</taxon>
        <taxon>Testudinata</taxon>
        <taxon>Testudines</taxon>
        <taxon>Cryptodira</taxon>
        <taxon>Durocryptodira</taxon>
        <taxon>Americhelydia</taxon>
        <taxon>Chelydroidea</taxon>
        <taxon>Chelydridae</taxon>
        <taxon>Chelydra</taxon>
    </lineage>
</organism>
<keyword evidence="4" id="KW-1185">Reference proteome</keyword>
<dbReference type="InterPro" id="IPR031499">
    <property type="entry name" value="DUF4689"/>
</dbReference>
<comment type="caution">
    <text evidence="3">The sequence shown here is derived from an EMBL/GenBank/DDBJ whole genome shotgun (WGS) entry which is preliminary data.</text>
</comment>
<name>A0A8T1S0Y8_CHESE</name>
<gene>
    <name evidence="3" type="ORF">G0U57_003184</name>
</gene>
<protein>
    <submittedName>
        <fullName evidence="3">Uncharacterized protein</fullName>
    </submittedName>
</protein>
<accession>A0A8T1S0Y8</accession>
<feature type="transmembrane region" description="Helical" evidence="2">
    <location>
        <begin position="26"/>
        <end position="47"/>
    </location>
</feature>
<keyword evidence="2" id="KW-0812">Transmembrane</keyword>
<evidence type="ECO:0000256" key="1">
    <source>
        <dbReference type="SAM" id="MobiDB-lite"/>
    </source>
</evidence>
<proteinExistence type="predicted"/>